<keyword evidence="3" id="KW-1185">Reference proteome</keyword>
<sequence length="95" mass="10367">MPSRARKEALESLSVAPAELADRGNLEVHGAEVQYIPKDTEPDSSQIPKEQLSDRSKEYGRHHNVYLTTGTALGTGLAWCMGNLPVIRHTSGLNP</sequence>
<feature type="region of interest" description="Disordered" evidence="1">
    <location>
        <begin position="33"/>
        <end position="56"/>
    </location>
</feature>
<evidence type="ECO:0000256" key="1">
    <source>
        <dbReference type="SAM" id="MobiDB-lite"/>
    </source>
</evidence>
<proteinExistence type="predicted"/>
<evidence type="ECO:0000313" key="3">
    <source>
        <dbReference type="Proteomes" id="UP001266305"/>
    </source>
</evidence>
<reference evidence="2 3" key="1">
    <citation type="submission" date="2023-05" db="EMBL/GenBank/DDBJ databases">
        <title>B98-5 Cell Line De Novo Hybrid Assembly: An Optical Mapping Approach.</title>
        <authorList>
            <person name="Kananen K."/>
            <person name="Auerbach J.A."/>
            <person name="Kautto E."/>
            <person name="Blachly J.S."/>
        </authorList>
    </citation>
    <scope>NUCLEOTIDE SEQUENCE [LARGE SCALE GENOMIC DNA]</scope>
    <source>
        <strain evidence="2">B95-8</strain>
        <tissue evidence="2">Cell line</tissue>
    </source>
</reference>
<evidence type="ECO:0000313" key="2">
    <source>
        <dbReference type="EMBL" id="KAK2097610.1"/>
    </source>
</evidence>
<gene>
    <name evidence="2" type="ORF">P7K49_023061</name>
</gene>
<organism evidence="2 3">
    <name type="scientific">Saguinus oedipus</name>
    <name type="common">Cotton-top tamarin</name>
    <name type="synonym">Oedipomidas oedipus</name>
    <dbReference type="NCBI Taxonomy" id="9490"/>
    <lineage>
        <taxon>Eukaryota</taxon>
        <taxon>Metazoa</taxon>
        <taxon>Chordata</taxon>
        <taxon>Craniata</taxon>
        <taxon>Vertebrata</taxon>
        <taxon>Euteleostomi</taxon>
        <taxon>Mammalia</taxon>
        <taxon>Eutheria</taxon>
        <taxon>Euarchontoglires</taxon>
        <taxon>Primates</taxon>
        <taxon>Haplorrhini</taxon>
        <taxon>Platyrrhini</taxon>
        <taxon>Cebidae</taxon>
        <taxon>Callitrichinae</taxon>
        <taxon>Saguinus</taxon>
    </lineage>
</organism>
<dbReference type="Proteomes" id="UP001266305">
    <property type="component" value="Unassembled WGS sequence"/>
</dbReference>
<accession>A0ABQ9UKK4</accession>
<protein>
    <submittedName>
        <fullName evidence="2">Uncharacterized protein</fullName>
    </submittedName>
</protein>
<comment type="caution">
    <text evidence="2">The sequence shown here is derived from an EMBL/GenBank/DDBJ whole genome shotgun (WGS) entry which is preliminary data.</text>
</comment>
<dbReference type="EMBL" id="JASSZA010000011">
    <property type="protein sequence ID" value="KAK2097610.1"/>
    <property type="molecule type" value="Genomic_DNA"/>
</dbReference>
<name>A0ABQ9UKK4_SAGOE</name>